<comment type="caution">
    <text evidence="1">The sequence shown here is derived from an EMBL/GenBank/DDBJ whole genome shotgun (WGS) entry which is preliminary data.</text>
</comment>
<dbReference type="Proteomes" id="UP000318864">
    <property type="component" value="Unassembled WGS sequence"/>
</dbReference>
<organism evidence="1 2">
    <name type="scientific">Salinadaptatus halalkaliphilus</name>
    <dbReference type="NCBI Taxonomy" id="2419781"/>
    <lineage>
        <taxon>Archaea</taxon>
        <taxon>Methanobacteriati</taxon>
        <taxon>Methanobacteriota</taxon>
        <taxon>Stenosarchaea group</taxon>
        <taxon>Halobacteria</taxon>
        <taxon>Halobacteriales</taxon>
        <taxon>Natrialbaceae</taxon>
        <taxon>Salinadaptatus</taxon>
    </lineage>
</organism>
<dbReference type="AlphaFoldDB" id="A0A4S3TJ86"/>
<protein>
    <recommendedName>
        <fullName evidence="3">Cell division protein SepF</fullName>
    </recommendedName>
</protein>
<evidence type="ECO:0000313" key="1">
    <source>
        <dbReference type="EMBL" id="THE63283.1"/>
    </source>
</evidence>
<keyword evidence="2" id="KW-1185">Reference proteome</keyword>
<evidence type="ECO:0000313" key="2">
    <source>
        <dbReference type="Proteomes" id="UP000318864"/>
    </source>
</evidence>
<dbReference type="RefSeq" id="WP_141466259.1">
    <property type="nucleotide sequence ID" value="NZ_RBZW01000067.1"/>
</dbReference>
<dbReference type="EMBL" id="RBZW01000067">
    <property type="protein sequence ID" value="THE63283.1"/>
    <property type="molecule type" value="Genomic_DNA"/>
</dbReference>
<reference evidence="1 2" key="1">
    <citation type="submission" date="2018-10" db="EMBL/GenBank/DDBJ databases">
        <title>Natronolimnobius sp. XQ-INN 246 isolated from Inner Mongolia Autonomous Region of China.</title>
        <authorList>
            <person name="Xue Q."/>
        </authorList>
    </citation>
    <scope>NUCLEOTIDE SEQUENCE [LARGE SCALE GENOMIC DNA]</scope>
    <source>
        <strain evidence="1 2">XQ-INN 246</strain>
    </source>
</reference>
<gene>
    <name evidence="1" type="ORF">D8Y22_19160</name>
</gene>
<sequence length="96" mass="10427">MSDFDLDLRTVEEHIDEELEIDGSIVLGVLDGETGDEEWLEAISKGNVLVLDVEGDVNDLASGFARDVKESGGNLVHFRGFLLVTPPGVDVSTERL</sequence>
<dbReference type="Pfam" id="PF19091">
    <property type="entry name" value="DUF5779"/>
    <property type="match status" value="1"/>
</dbReference>
<name>A0A4S3TJ86_9EURY</name>
<dbReference type="OrthoDB" id="311695at2157"/>
<proteinExistence type="predicted"/>
<evidence type="ECO:0008006" key="3">
    <source>
        <dbReference type="Google" id="ProtNLM"/>
    </source>
</evidence>
<dbReference type="InterPro" id="IPR043931">
    <property type="entry name" value="DUF5779"/>
</dbReference>
<accession>A0A4S3TJ86</accession>